<dbReference type="Gene3D" id="2.30.29.30">
    <property type="entry name" value="Pleckstrin-homology domain (PH domain)/Phosphotyrosine-binding domain (PTB)"/>
    <property type="match status" value="1"/>
</dbReference>
<evidence type="ECO:0000313" key="3">
    <source>
        <dbReference type="Proteomes" id="UP001274896"/>
    </source>
</evidence>
<proteinExistence type="predicted"/>
<accession>A0AAE0UJ34</accession>
<gene>
    <name evidence="2" type="ORF">QTP70_016395</name>
</gene>
<dbReference type="Proteomes" id="UP001274896">
    <property type="component" value="Unassembled WGS sequence"/>
</dbReference>
<feature type="non-terminal residue" evidence="2">
    <location>
        <position position="1"/>
    </location>
</feature>
<reference evidence="2" key="1">
    <citation type="submission" date="2023-06" db="EMBL/GenBank/DDBJ databases">
        <title>Male Hemibagrus guttatus genome.</title>
        <authorList>
            <person name="Bian C."/>
        </authorList>
    </citation>
    <scope>NUCLEOTIDE SEQUENCE</scope>
    <source>
        <strain evidence="2">Male_cb2023</strain>
        <tissue evidence="2">Muscle</tissue>
    </source>
</reference>
<dbReference type="SUPFAM" id="SSF50729">
    <property type="entry name" value="PH domain-like"/>
    <property type="match status" value="1"/>
</dbReference>
<name>A0AAE0UJ34_9TELE</name>
<dbReference type="EMBL" id="JAUCMX010000029">
    <property type="protein sequence ID" value="KAK3507393.1"/>
    <property type="molecule type" value="Genomic_DNA"/>
</dbReference>
<evidence type="ECO:0000256" key="1">
    <source>
        <dbReference type="SAM" id="MobiDB-lite"/>
    </source>
</evidence>
<evidence type="ECO:0000313" key="2">
    <source>
        <dbReference type="EMBL" id="KAK3507393.1"/>
    </source>
</evidence>
<keyword evidence="3" id="KW-1185">Reference proteome</keyword>
<feature type="region of interest" description="Disordered" evidence="1">
    <location>
        <begin position="12"/>
        <end position="31"/>
    </location>
</feature>
<sequence>LMEGICFEVKPRGDPVRSSKPLQDGSGDEDEEEEEIQYRLKLVGSLAVHPQTSMAMLPWVVAEIRRPRLKERSFSTNVSRAQAVEMRDCPVVLQISCSRVRCVLGVVRVGDQWDPLQHTVLFQQRPHRVTKLIHNSREPSYFGCLLRDDTSATCYVFRCQDEHREYRTFIINDLFVSANVFKNGLDWIRGVSISDS</sequence>
<organism evidence="2 3">
    <name type="scientific">Hemibagrus guttatus</name>
    <dbReference type="NCBI Taxonomy" id="175788"/>
    <lineage>
        <taxon>Eukaryota</taxon>
        <taxon>Metazoa</taxon>
        <taxon>Chordata</taxon>
        <taxon>Craniata</taxon>
        <taxon>Vertebrata</taxon>
        <taxon>Euteleostomi</taxon>
        <taxon>Actinopterygii</taxon>
        <taxon>Neopterygii</taxon>
        <taxon>Teleostei</taxon>
        <taxon>Ostariophysi</taxon>
        <taxon>Siluriformes</taxon>
        <taxon>Bagridae</taxon>
        <taxon>Hemibagrus</taxon>
    </lineage>
</organism>
<dbReference type="InterPro" id="IPR011993">
    <property type="entry name" value="PH-like_dom_sf"/>
</dbReference>
<dbReference type="AlphaFoldDB" id="A0AAE0UJ34"/>
<comment type="caution">
    <text evidence="2">The sequence shown here is derived from an EMBL/GenBank/DDBJ whole genome shotgun (WGS) entry which is preliminary data.</text>
</comment>
<protein>
    <submittedName>
        <fullName evidence="2">Uncharacterized protein</fullName>
    </submittedName>
</protein>